<dbReference type="Proteomes" id="UP001215151">
    <property type="component" value="Unassembled WGS sequence"/>
</dbReference>
<dbReference type="InterPro" id="IPR001810">
    <property type="entry name" value="F-box_dom"/>
</dbReference>
<protein>
    <recommendedName>
        <fullName evidence="2">F-box domain-containing protein</fullName>
    </recommendedName>
</protein>
<feature type="region of interest" description="Disordered" evidence="1">
    <location>
        <begin position="416"/>
        <end position="452"/>
    </location>
</feature>
<feature type="region of interest" description="Disordered" evidence="1">
    <location>
        <begin position="473"/>
        <end position="493"/>
    </location>
</feature>
<organism evidence="3 4">
    <name type="scientific">Trametes cubensis</name>
    <dbReference type="NCBI Taxonomy" id="1111947"/>
    <lineage>
        <taxon>Eukaryota</taxon>
        <taxon>Fungi</taxon>
        <taxon>Dikarya</taxon>
        <taxon>Basidiomycota</taxon>
        <taxon>Agaricomycotina</taxon>
        <taxon>Agaricomycetes</taxon>
        <taxon>Polyporales</taxon>
        <taxon>Polyporaceae</taxon>
        <taxon>Trametes</taxon>
    </lineage>
</organism>
<sequence>MSLLDLPDELLVFIASALDFEDILRLQQVCTRLRGVVKSDSALQYALELRVAGMMDNPASRLVPGERLRILRAKEEAWRLLDLSDRRSIALNHNPSGIYDLTGGTLLLGERRHSENLTGTDAVHTINLHSAFSHAEEQDTRALWSNIDLGKQVIDVGLAIQEHDLIALVTYSYVHEAQMIASVDIHLLKHSTGQPHPAAAKPVLHFENIYYLPGHCSIMLEISGDTLCFLLNNYFPFVNADPVTLVVYNWKTGEPKVSQKRLYSDPTMFNSFVLLSPDTVVLPIIPTNALEVCQFADELAASRPPDSTSSNTEASTSSRPQIPFLKTTCVLQLPPLHPGALVLRMTCRCEPNPRGPLSSATHADRAVPFYSDPEKAIMILHLHIRLAIGVTRVYTMIVHRSSLLKITQDALKHRQNEAVVDPATEEPGPELSDEYRSVDQHSDAEGTDEDVPYVPGAFFHPFYDPHRHTRRSVRLNDASRSEDDDTDGEAYPVTIPWETWGPAVTRWFADELAGTRWITTTCGQRFVRVRSDGRLRVYDFNQLSIRRYLHTRSMNGEPFGALPGESILEREYYEWSQKLDVDEGDEDEDEDEDGENEDGEVDNPEEDGEGHEEGSDVLQIQQERRVRVVLGTTMVADPSAWEMPPQSSLPYIETSFASPDEYESVLLDEDIIVGLKMDGNGRHIQEVVLHRIGGPMT</sequence>
<proteinExistence type="predicted"/>
<dbReference type="SMART" id="SM00256">
    <property type="entry name" value="FBOX"/>
    <property type="match status" value="1"/>
</dbReference>
<feature type="compositionally biased region" description="Acidic residues" evidence="1">
    <location>
        <begin position="423"/>
        <end position="432"/>
    </location>
</feature>
<name>A0AAD7TU42_9APHY</name>
<dbReference type="EMBL" id="JAPEVG010000116">
    <property type="protein sequence ID" value="KAJ8482374.1"/>
    <property type="molecule type" value="Genomic_DNA"/>
</dbReference>
<comment type="caution">
    <text evidence="3">The sequence shown here is derived from an EMBL/GenBank/DDBJ whole genome shotgun (WGS) entry which is preliminary data.</text>
</comment>
<dbReference type="PROSITE" id="PS50181">
    <property type="entry name" value="FBOX"/>
    <property type="match status" value="1"/>
</dbReference>
<dbReference type="InterPro" id="IPR036047">
    <property type="entry name" value="F-box-like_dom_sf"/>
</dbReference>
<dbReference type="Pfam" id="PF12937">
    <property type="entry name" value="F-box-like"/>
    <property type="match status" value="1"/>
</dbReference>
<evidence type="ECO:0000313" key="3">
    <source>
        <dbReference type="EMBL" id="KAJ8482374.1"/>
    </source>
</evidence>
<feature type="region of interest" description="Disordered" evidence="1">
    <location>
        <begin position="581"/>
        <end position="618"/>
    </location>
</feature>
<evidence type="ECO:0000259" key="2">
    <source>
        <dbReference type="PROSITE" id="PS50181"/>
    </source>
</evidence>
<feature type="compositionally biased region" description="Basic and acidic residues" evidence="1">
    <location>
        <begin position="433"/>
        <end position="444"/>
    </location>
</feature>
<reference evidence="3" key="1">
    <citation type="submission" date="2022-11" db="EMBL/GenBank/DDBJ databases">
        <title>Genome Sequence of Cubamyces cubensis.</title>
        <authorList>
            <person name="Buettner E."/>
        </authorList>
    </citation>
    <scope>NUCLEOTIDE SEQUENCE</scope>
    <source>
        <strain evidence="3">MPL-01</strain>
    </source>
</reference>
<feature type="domain" description="F-box" evidence="2">
    <location>
        <begin position="1"/>
        <end position="46"/>
    </location>
</feature>
<feature type="compositionally biased region" description="Acidic residues" evidence="1">
    <location>
        <begin position="582"/>
        <end position="610"/>
    </location>
</feature>
<evidence type="ECO:0000313" key="4">
    <source>
        <dbReference type="Proteomes" id="UP001215151"/>
    </source>
</evidence>
<dbReference type="AlphaFoldDB" id="A0AAD7TU42"/>
<dbReference type="SUPFAM" id="SSF81383">
    <property type="entry name" value="F-box domain"/>
    <property type="match status" value="1"/>
</dbReference>
<accession>A0AAD7TU42</accession>
<gene>
    <name evidence="3" type="ORF">ONZ51_g5396</name>
</gene>
<keyword evidence="4" id="KW-1185">Reference proteome</keyword>
<evidence type="ECO:0000256" key="1">
    <source>
        <dbReference type="SAM" id="MobiDB-lite"/>
    </source>
</evidence>
<dbReference type="Gene3D" id="1.20.1280.50">
    <property type="match status" value="1"/>
</dbReference>